<dbReference type="Gene3D" id="3.30.360.10">
    <property type="entry name" value="Dihydrodipicolinate Reductase, domain 2"/>
    <property type="match status" value="1"/>
</dbReference>
<dbReference type="Pfam" id="PF01408">
    <property type="entry name" value="GFO_IDH_MocA"/>
    <property type="match status" value="1"/>
</dbReference>
<dbReference type="InterPro" id="IPR055170">
    <property type="entry name" value="GFO_IDH_MocA-like_dom"/>
</dbReference>
<dbReference type="AlphaFoldDB" id="A0AAE3VE95"/>
<proteinExistence type="predicted"/>
<keyword evidence="1" id="KW-0560">Oxidoreductase</keyword>
<dbReference type="PANTHER" id="PTHR43818">
    <property type="entry name" value="BCDNA.GH03377"/>
    <property type="match status" value="1"/>
</dbReference>
<dbReference type="Proteomes" id="UP001238163">
    <property type="component" value="Unassembled WGS sequence"/>
</dbReference>
<evidence type="ECO:0000313" key="4">
    <source>
        <dbReference type="EMBL" id="MDQ0288890.1"/>
    </source>
</evidence>
<dbReference type="RefSeq" id="WP_307260224.1">
    <property type="nucleotide sequence ID" value="NZ_JAUSVL010000001.1"/>
</dbReference>
<dbReference type="InterPro" id="IPR036291">
    <property type="entry name" value="NAD(P)-bd_dom_sf"/>
</dbReference>
<dbReference type="GO" id="GO:0000166">
    <property type="term" value="F:nucleotide binding"/>
    <property type="evidence" value="ECO:0007669"/>
    <property type="project" value="InterPro"/>
</dbReference>
<accession>A0AAE3VE95</accession>
<dbReference type="Gene3D" id="3.40.50.720">
    <property type="entry name" value="NAD(P)-binding Rossmann-like Domain"/>
    <property type="match status" value="1"/>
</dbReference>
<name>A0AAE3VE95_9BACT</name>
<dbReference type="GO" id="GO:0016491">
    <property type="term" value="F:oxidoreductase activity"/>
    <property type="evidence" value="ECO:0007669"/>
    <property type="project" value="UniProtKB-KW"/>
</dbReference>
<sequence length="382" mass="42114">MKKVCIIYHTGGGRLGGHYTHLSFTGLPGVDIAALCDANDEGIDDRLRLTGAKRRYTNYREMIEVEKPDIVADCSRSPDEHYEQIKFALEHGCHVICEKPFVAELDEADELIALAAQRRLKIVVAHLGRYALVFRTMKQMIEAGEIGRVLTFYGRGKEDSRGGGEDMMVLGSHILDLGVYLFGAPEQVWADVRQLDGRPTTAQDRCKTEEPIGPCVGDEVLAFYRFPGGVNGIFESRRGLVGRGPCQRMGLVVVGTKGSLAVRYDGKRPLRINRSATLPFEDQAVFEDVPLTETRNIPGAVPLDYAAMGLAAGNYSHQYYADNNRLAAWDLLQSIDDDSEPISSAANVLTSLEMIVGVYAAHLAGRPVALPLEDRKHPLNRE</sequence>
<dbReference type="SUPFAM" id="SSF55347">
    <property type="entry name" value="Glyceraldehyde-3-phosphate dehydrogenase-like, C-terminal domain"/>
    <property type="match status" value="1"/>
</dbReference>
<keyword evidence="5" id="KW-1185">Reference proteome</keyword>
<dbReference type="EMBL" id="JAUSVL010000001">
    <property type="protein sequence ID" value="MDQ0288890.1"/>
    <property type="molecule type" value="Genomic_DNA"/>
</dbReference>
<dbReference type="InterPro" id="IPR050463">
    <property type="entry name" value="Gfo/Idh/MocA_oxidrdct_glycsds"/>
</dbReference>
<gene>
    <name evidence="4" type="ORF">J3R75_000997</name>
</gene>
<evidence type="ECO:0000313" key="5">
    <source>
        <dbReference type="Proteomes" id="UP001238163"/>
    </source>
</evidence>
<comment type="caution">
    <text evidence="4">The sequence shown here is derived from an EMBL/GenBank/DDBJ whole genome shotgun (WGS) entry which is preliminary data.</text>
</comment>
<evidence type="ECO:0000259" key="2">
    <source>
        <dbReference type="Pfam" id="PF01408"/>
    </source>
</evidence>
<dbReference type="Pfam" id="PF22725">
    <property type="entry name" value="GFO_IDH_MocA_C3"/>
    <property type="match status" value="1"/>
</dbReference>
<evidence type="ECO:0000259" key="3">
    <source>
        <dbReference type="Pfam" id="PF22725"/>
    </source>
</evidence>
<protein>
    <submittedName>
        <fullName evidence="4">Dehydrogenase</fullName>
    </submittedName>
</protein>
<organism evidence="4 5">
    <name type="scientific">Oligosphaera ethanolica</name>
    <dbReference type="NCBI Taxonomy" id="760260"/>
    <lineage>
        <taxon>Bacteria</taxon>
        <taxon>Pseudomonadati</taxon>
        <taxon>Lentisphaerota</taxon>
        <taxon>Oligosphaeria</taxon>
        <taxon>Oligosphaerales</taxon>
        <taxon>Oligosphaeraceae</taxon>
        <taxon>Oligosphaera</taxon>
    </lineage>
</organism>
<reference evidence="4" key="1">
    <citation type="submission" date="2023-07" db="EMBL/GenBank/DDBJ databases">
        <title>Genomic Encyclopedia of Type Strains, Phase IV (KMG-IV): sequencing the most valuable type-strain genomes for metagenomic binning, comparative biology and taxonomic classification.</title>
        <authorList>
            <person name="Goeker M."/>
        </authorList>
    </citation>
    <scope>NUCLEOTIDE SEQUENCE</scope>
    <source>
        <strain evidence="4">DSM 24202</strain>
    </source>
</reference>
<dbReference type="SUPFAM" id="SSF51735">
    <property type="entry name" value="NAD(P)-binding Rossmann-fold domains"/>
    <property type="match status" value="1"/>
</dbReference>
<feature type="domain" description="GFO/IDH/MocA-like oxidoreductase" evidence="3">
    <location>
        <begin position="134"/>
        <end position="260"/>
    </location>
</feature>
<feature type="domain" description="Gfo/Idh/MocA-like oxidoreductase N-terminal" evidence="2">
    <location>
        <begin position="11"/>
        <end position="126"/>
    </location>
</feature>
<dbReference type="InterPro" id="IPR000683">
    <property type="entry name" value="Gfo/Idh/MocA-like_OxRdtase_N"/>
</dbReference>
<dbReference type="PANTHER" id="PTHR43818:SF11">
    <property type="entry name" value="BCDNA.GH03377"/>
    <property type="match status" value="1"/>
</dbReference>
<evidence type="ECO:0000256" key="1">
    <source>
        <dbReference type="ARBA" id="ARBA00023002"/>
    </source>
</evidence>